<dbReference type="Gene3D" id="3.90.1300.10">
    <property type="entry name" value="Amidase signature (AS) domain"/>
    <property type="match status" value="1"/>
</dbReference>
<organism evidence="2 3">
    <name type="scientific">Trichoplusia ni</name>
    <name type="common">Cabbage looper</name>
    <dbReference type="NCBI Taxonomy" id="7111"/>
    <lineage>
        <taxon>Eukaryota</taxon>
        <taxon>Metazoa</taxon>
        <taxon>Ecdysozoa</taxon>
        <taxon>Arthropoda</taxon>
        <taxon>Hexapoda</taxon>
        <taxon>Insecta</taxon>
        <taxon>Pterygota</taxon>
        <taxon>Neoptera</taxon>
        <taxon>Endopterygota</taxon>
        <taxon>Lepidoptera</taxon>
        <taxon>Glossata</taxon>
        <taxon>Ditrysia</taxon>
        <taxon>Noctuoidea</taxon>
        <taxon>Noctuidae</taxon>
        <taxon>Plusiinae</taxon>
        <taxon>Trichoplusia</taxon>
    </lineage>
</organism>
<dbReference type="SUPFAM" id="SSF75304">
    <property type="entry name" value="Amidase signature (AS) enzymes"/>
    <property type="match status" value="1"/>
</dbReference>
<keyword evidence="2" id="KW-1185">Reference proteome</keyword>
<dbReference type="AlphaFoldDB" id="A0A7E5WLE5"/>
<evidence type="ECO:0000259" key="1">
    <source>
        <dbReference type="Pfam" id="PF01425"/>
    </source>
</evidence>
<dbReference type="InterPro" id="IPR036928">
    <property type="entry name" value="AS_sf"/>
</dbReference>
<dbReference type="OrthoDB" id="6428749at2759"/>
<dbReference type="PANTHER" id="PTHR43372:SF1">
    <property type="entry name" value="LD38433P"/>
    <property type="match status" value="1"/>
</dbReference>
<dbReference type="FunCoup" id="A0A7E5WLE5">
    <property type="interactions" value="11"/>
</dbReference>
<evidence type="ECO:0000313" key="3">
    <source>
        <dbReference type="RefSeq" id="XP_026741568.1"/>
    </source>
</evidence>
<dbReference type="InParanoid" id="A0A7E5WLE5"/>
<keyword evidence="3" id="KW-0378">Hydrolase</keyword>
<protein>
    <submittedName>
        <fullName evidence="3">Fatty-acid amide hydrolase 2 isoform X1</fullName>
    </submittedName>
</protein>
<sequence>MSSTTSAKKEVTQYHRNKPDKIFIGMASNIFKHAIILFRMYIDWLIDLVFGFYWEGKRVKIPDLEKRHSILTESAVDIAAKIRNKQLKSEDLVKICIERIQQVNPIINAVTDERYEAALEEAREIDQKIAKGLPDEYFKKKPFLGVPFTAKESHAVAGLLHTLGVLARKDIRAHEDAECVRLMREAGAIPLAVTNVPEINKWMEARNYVFGQTNNPHHTGRTAGGSSGGEAALHAAVTVPISLCSDIGGSTRMPAFFNGLYALNPTPGHTSLKGSGLRTGEEPTMAAIGFSSRHPGDLAPLTKVVAGDKAHLLNLDRVVDIKKLKFYYVESSDDWRPSPICADQRNVMKKAIAKLTEDAVSTAHVPQPYYHSGFNYLFLLWRYWMTHEVEDFASMITNRKGRASFWKELAKKCVGMCDYTFPALMKLFDEQVVPPVNKEWAETTTRELKDALIELLGDDGVLLFPSCPLLASYHYAPILRPFNFGYWAIFNVLQFPAAQVPCGVNSDGIPLGVQVVAAPRHDALCTAVGASLGQALGGAQPPCRVH</sequence>
<name>A0A7E5WLE5_TRINI</name>
<dbReference type="GO" id="GO:0012505">
    <property type="term" value="C:endomembrane system"/>
    <property type="evidence" value="ECO:0007669"/>
    <property type="project" value="TreeGrafter"/>
</dbReference>
<accession>A0A7E5WLE5</accession>
<dbReference type="Proteomes" id="UP000322000">
    <property type="component" value="Chromosome 20"/>
</dbReference>
<dbReference type="RefSeq" id="XP_026741568.1">
    <property type="nucleotide sequence ID" value="XM_026885767.1"/>
</dbReference>
<dbReference type="GeneID" id="113503701"/>
<dbReference type="PANTHER" id="PTHR43372">
    <property type="entry name" value="FATTY-ACID AMIDE HYDROLASE"/>
    <property type="match status" value="1"/>
</dbReference>
<dbReference type="InterPro" id="IPR052739">
    <property type="entry name" value="FAAH2"/>
</dbReference>
<proteinExistence type="predicted"/>
<gene>
    <name evidence="3" type="primary">LOC113503701</name>
</gene>
<evidence type="ECO:0000313" key="2">
    <source>
        <dbReference type="Proteomes" id="UP000322000"/>
    </source>
</evidence>
<dbReference type="Pfam" id="PF01425">
    <property type="entry name" value="Amidase"/>
    <property type="match status" value="1"/>
</dbReference>
<dbReference type="GO" id="GO:0016787">
    <property type="term" value="F:hydrolase activity"/>
    <property type="evidence" value="ECO:0007669"/>
    <property type="project" value="UniProtKB-KW"/>
</dbReference>
<feature type="domain" description="Amidase" evidence="1">
    <location>
        <begin position="91"/>
        <end position="525"/>
    </location>
</feature>
<dbReference type="InterPro" id="IPR023631">
    <property type="entry name" value="Amidase_dom"/>
</dbReference>
<dbReference type="KEGG" id="tnl:113503701"/>
<reference evidence="3" key="1">
    <citation type="submission" date="2025-08" db="UniProtKB">
        <authorList>
            <consortium name="RefSeq"/>
        </authorList>
    </citation>
    <scope>IDENTIFICATION</scope>
</reference>